<evidence type="ECO:0000313" key="2">
    <source>
        <dbReference type="Proteomes" id="UP001059596"/>
    </source>
</evidence>
<dbReference type="AlphaFoldDB" id="A0A9P9YGJ8"/>
<dbReference type="Proteomes" id="UP001059596">
    <property type="component" value="Unassembled WGS sequence"/>
</dbReference>
<sequence length="83" mass="9409">QQLFSLCKVGAIFDRTLHILLAVLLDLWHKITPTYTGILALFRNCGGLHCKPVITTQSVSLSCRPSWQMPRSHYGCPAEHYRV</sequence>
<name>A0A9P9YGJ8_9MUSC</name>
<keyword evidence="2" id="KW-1185">Reference proteome</keyword>
<dbReference type="EMBL" id="JAMKOV010000020">
    <property type="protein sequence ID" value="KAI8036388.1"/>
    <property type="molecule type" value="Genomic_DNA"/>
</dbReference>
<accession>A0A9P9YGJ8</accession>
<comment type="caution">
    <text evidence="1">The sequence shown here is derived from an EMBL/GenBank/DDBJ whole genome shotgun (WGS) entry which is preliminary data.</text>
</comment>
<organism evidence="1 2">
    <name type="scientific">Drosophila gunungcola</name>
    <name type="common">fruit fly</name>
    <dbReference type="NCBI Taxonomy" id="103775"/>
    <lineage>
        <taxon>Eukaryota</taxon>
        <taxon>Metazoa</taxon>
        <taxon>Ecdysozoa</taxon>
        <taxon>Arthropoda</taxon>
        <taxon>Hexapoda</taxon>
        <taxon>Insecta</taxon>
        <taxon>Pterygota</taxon>
        <taxon>Neoptera</taxon>
        <taxon>Endopterygota</taxon>
        <taxon>Diptera</taxon>
        <taxon>Brachycera</taxon>
        <taxon>Muscomorpha</taxon>
        <taxon>Ephydroidea</taxon>
        <taxon>Drosophilidae</taxon>
        <taxon>Drosophila</taxon>
        <taxon>Sophophora</taxon>
    </lineage>
</organism>
<proteinExistence type="predicted"/>
<feature type="non-terminal residue" evidence="1">
    <location>
        <position position="1"/>
    </location>
</feature>
<reference evidence="1" key="1">
    <citation type="journal article" date="2023" name="Genome Biol. Evol.">
        <title>Long-read-based Genome Assembly of Drosophila gunungcola Reveals Fewer Chemosensory Genes in Flower-breeding Species.</title>
        <authorList>
            <person name="Negi A."/>
            <person name="Liao B.Y."/>
            <person name="Yeh S.D."/>
        </authorList>
    </citation>
    <scope>NUCLEOTIDE SEQUENCE</scope>
    <source>
        <strain evidence="1">Sukarami</strain>
    </source>
</reference>
<protein>
    <submittedName>
        <fullName evidence="1">Uncharacterized protein</fullName>
    </submittedName>
</protein>
<gene>
    <name evidence="1" type="ORF">M5D96_010800</name>
</gene>
<evidence type="ECO:0000313" key="1">
    <source>
        <dbReference type="EMBL" id="KAI8036388.1"/>
    </source>
</evidence>